<organism evidence="2 3">
    <name type="scientific">Halovenus carboxidivorans</name>
    <dbReference type="NCBI Taxonomy" id="2692199"/>
    <lineage>
        <taxon>Archaea</taxon>
        <taxon>Methanobacteriati</taxon>
        <taxon>Methanobacteriota</taxon>
        <taxon>Stenosarchaea group</taxon>
        <taxon>Halobacteria</taxon>
        <taxon>Halobacteriales</taxon>
        <taxon>Haloarculaceae</taxon>
        <taxon>Halovenus</taxon>
    </lineage>
</organism>
<dbReference type="EMBL" id="WUUT01000005">
    <property type="protein sequence ID" value="MXR52425.1"/>
    <property type="molecule type" value="Genomic_DNA"/>
</dbReference>
<dbReference type="GO" id="GO:0008081">
    <property type="term" value="F:phosphoric diester hydrolase activity"/>
    <property type="evidence" value="ECO:0007669"/>
    <property type="project" value="InterPro"/>
</dbReference>
<comment type="caution">
    <text evidence="2">The sequence shown here is derived from an EMBL/GenBank/DDBJ whole genome shotgun (WGS) entry which is preliminary data.</text>
</comment>
<dbReference type="InterPro" id="IPR030395">
    <property type="entry name" value="GP_PDE_dom"/>
</dbReference>
<name>A0A6B0T324_9EURY</name>
<dbReference type="OrthoDB" id="19020at2157"/>
<dbReference type="Proteomes" id="UP000466535">
    <property type="component" value="Unassembled WGS sequence"/>
</dbReference>
<evidence type="ECO:0000313" key="3">
    <source>
        <dbReference type="Proteomes" id="UP000466535"/>
    </source>
</evidence>
<reference evidence="2 3" key="1">
    <citation type="submission" date="2019-12" db="EMBL/GenBank/DDBJ databases">
        <title>Isolation and characterization of three novel carbon monoxide-oxidizing members of Halobacteria from salione crusts and soils.</title>
        <authorList>
            <person name="Myers M.R."/>
            <person name="King G.M."/>
        </authorList>
    </citation>
    <scope>NUCLEOTIDE SEQUENCE [LARGE SCALE GENOMIC DNA]</scope>
    <source>
        <strain evidence="2 3">WSH3</strain>
    </source>
</reference>
<dbReference type="Pfam" id="PF03009">
    <property type="entry name" value="GDPD"/>
    <property type="match status" value="1"/>
</dbReference>
<dbReference type="AlphaFoldDB" id="A0A6B0T324"/>
<dbReference type="InterPro" id="IPR017946">
    <property type="entry name" value="PLC-like_Pdiesterase_TIM-brl"/>
</dbReference>
<gene>
    <name evidence="2" type="ORF">GRX03_12520</name>
</gene>
<dbReference type="PANTHER" id="PTHR46211:SF14">
    <property type="entry name" value="GLYCEROPHOSPHODIESTER PHOSPHODIESTERASE"/>
    <property type="match status" value="1"/>
</dbReference>
<dbReference type="SUPFAM" id="SSF51695">
    <property type="entry name" value="PLC-like phosphodiesterases"/>
    <property type="match status" value="1"/>
</dbReference>
<evidence type="ECO:0000313" key="2">
    <source>
        <dbReference type="EMBL" id="MXR52425.1"/>
    </source>
</evidence>
<dbReference type="PANTHER" id="PTHR46211">
    <property type="entry name" value="GLYCEROPHOSPHORYL DIESTER PHOSPHODIESTERASE"/>
    <property type="match status" value="1"/>
</dbReference>
<dbReference type="Gene3D" id="3.20.20.190">
    <property type="entry name" value="Phosphatidylinositol (PI) phosphodiesterase"/>
    <property type="match status" value="1"/>
</dbReference>
<dbReference type="RefSeq" id="WP_159764566.1">
    <property type="nucleotide sequence ID" value="NZ_WUUT01000005.1"/>
</dbReference>
<dbReference type="PROSITE" id="PS51704">
    <property type="entry name" value="GP_PDE"/>
    <property type="match status" value="1"/>
</dbReference>
<protein>
    <submittedName>
        <fullName evidence="2">Glycerophosphodiester phosphodiesterase</fullName>
    </submittedName>
</protein>
<feature type="domain" description="GP-PDE" evidence="1">
    <location>
        <begin position="1"/>
        <end position="220"/>
    </location>
</feature>
<proteinExistence type="predicted"/>
<dbReference type="CDD" id="cd08556">
    <property type="entry name" value="GDPD"/>
    <property type="match status" value="1"/>
</dbReference>
<accession>A0A6B0T324</accession>
<sequence>MQVIGHRGCAAEFPENTLAAIRGCAPHVDLIEIDVQRCRSGELVVFHDDTVDRLTDATGAVADFDYEELTTLTVGDSDQSIPTLGEVLDALPEDTGVNVELKRADVAGAVLDALADSDAELIVSSFDPAALAPFQGHSIPTAFLFAHSFEAGLQTALDLGCAFVHPRYAITDAADIRRAHEHGMSVNAWTVPTEAGVRRLKAGGVDGVIVDTWRIIPGERTE</sequence>
<evidence type="ECO:0000259" key="1">
    <source>
        <dbReference type="PROSITE" id="PS51704"/>
    </source>
</evidence>
<keyword evidence="3" id="KW-1185">Reference proteome</keyword>
<dbReference type="GO" id="GO:0006629">
    <property type="term" value="P:lipid metabolic process"/>
    <property type="evidence" value="ECO:0007669"/>
    <property type="project" value="InterPro"/>
</dbReference>